<accession>A0A9Q3Q4F3</accession>
<sequence>MKGSSKIKRYFSKIISKIKNNHKSQVQWDFQCPGTQQTITEEIHPTEIENSITEPEVEPTNQKLETNLSEKGSIQSQEPLGLDQAIKKLNFMELEIESSTGSIGSDNSQNNSFANLSPNCGLNSPIYVRVGWEEYPVMAIMNPSLEENILPLKIGLSIGMKPKKKNKTKHKILMKKVQIVMPTDETIYLPFTVEGSSNHLILGKKICHYFAVIKSIHNLSIEFEESTNSQDIGI</sequence>
<organism evidence="1 2">
    <name type="scientific">Austropuccinia psidii MF-1</name>
    <dbReference type="NCBI Taxonomy" id="1389203"/>
    <lineage>
        <taxon>Eukaryota</taxon>
        <taxon>Fungi</taxon>
        <taxon>Dikarya</taxon>
        <taxon>Basidiomycota</taxon>
        <taxon>Pucciniomycotina</taxon>
        <taxon>Pucciniomycetes</taxon>
        <taxon>Pucciniales</taxon>
        <taxon>Sphaerophragmiaceae</taxon>
        <taxon>Austropuccinia</taxon>
    </lineage>
</organism>
<dbReference type="Proteomes" id="UP000765509">
    <property type="component" value="Unassembled WGS sequence"/>
</dbReference>
<reference evidence="1" key="1">
    <citation type="submission" date="2021-03" db="EMBL/GenBank/DDBJ databases">
        <title>Draft genome sequence of rust myrtle Austropuccinia psidii MF-1, a brazilian biotype.</title>
        <authorList>
            <person name="Quecine M.C."/>
            <person name="Pachon D.M.R."/>
            <person name="Bonatelli M.L."/>
            <person name="Correr F.H."/>
            <person name="Franceschini L.M."/>
            <person name="Leite T.F."/>
            <person name="Margarido G.R.A."/>
            <person name="Almeida C.A."/>
            <person name="Ferrarezi J.A."/>
            <person name="Labate C.A."/>
        </authorList>
    </citation>
    <scope>NUCLEOTIDE SEQUENCE</scope>
    <source>
        <strain evidence="1">MF-1</strain>
    </source>
</reference>
<proteinExistence type="predicted"/>
<dbReference type="AlphaFoldDB" id="A0A9Q3Q4F3"/>
<gene>
    <name evidence="1" type="ORF">O181_122457</name>
</gene>
<evidence type="ECO:0000313" key="1">
    <source>
        <dbReference type="EMBL" id="MBW0582742.1"/>
    </source>
</evidence>
<evidence type="ECO:0000313" key="2">
    <source>
        <dbReference type="Proteomes" id="UP000765509"/>
    </source>
</evidence>
<comment type="caution">
    <text evidence="1">The sequence shown here is derived from an EMBL/GenBank/DDBJ whole genome shotgun (WGS) entry which is preliminary data.</text>
</comment>
<keyword evidence="2" id="KW-1185">Reference proteome</keyword>
<protein>
    <submittedName>
        <fullName evidence="1">Uncharacterized protein</fullName>
    </submittedName>
</protein>
<name>A0A9Q3Q4F3_9BASI</name>
<dbReference type="EMBL" id="AVOT02113288">
    <property type="protein sequence ID" value="MBW0582742.1"/>
    <property type="molecule type" value="Genomic_DNA"/>
</dbReference>